<keyword evidence="1" id="KW-0472">Membrane</keyword>
<dbReference type="GO" id="GO:0000160">
    <property type="term" value="P:phosphorelay signal transduction system"/>
    <property type="evidence" value="ECO:0007669"/>
    <property type="project" value="InterPro"/>
</dbReference>
<dbReference type="EMBL" id="CP002581">
    <property type="protein sequence ID" value="AJK50618.1"/>
    <property type="molecule type" value="Genomic_DNA"/>
</dbReference>
<dbReference type="InterPro" id="IPR024478">
    <property type="entry name" value="HlyB_4HB_MCP"/>
</dbReference>
<reference evidence="3 4" key="2">
    <citation type="journal article" date="2016" name="Appl. Microbiol. Biotechnol.">
        <title>Mutations improving production and secretion of extracellular lipase by Burkholderia glumae PG1.</title>
        <authorList>
            <person name="Knapp A."/>
            <person name="Voget S."/>
            <person name="Gao R."/>
            <person name="Zaburannyi N."/>
            <person name="Krysciak D."/>
            <person name="Breuer M."/>
            <person name="Hauer B."/>
            <person name="Streit W.R."/>
            <person name="Muller R."/>
            <person name="Daniel R."/>
            <person name="Jaeger K.E."/>
        </authorList>
    </citation>
    <scope>NUCLEOTIDE SEQUENCE [LARGE SCALE GENOMIC DNA]</scope>
    <source>
        <strain evidence="3 4">PG1</strain>
    </source>
</reference>
<dbReference type="InterPro" id="IPR047347">
    <property type="entry name" value="YvaQ-like_sensor"/>
</dbReference>
<reference evidence="4" key="1">
    <citation type="submission" date="2011-03" db="EMBL/GenBank/DDBJ databases">
        <authorList>
            <person name="Voget S."/>
            <person name="Streit W.R."/>
            <person name="Jaeger K.E."/>
            <person name="Daniel R."/>
        </authorList>
    </citation>
    <scope>NUCLEOTIDE SEQUENCE [LARGE SCALE GENOMIC DNA]</scope>
    <source>
        <strain evidence="4">PG1</strain>
    </source>
</reference>
<keyword evidence="1" id="KW-0812">Transmembrane</keyword>
<keyword evidence="1" id="KW-1133">Transmembrane helix</keyword>
<proteinExistence type="predicted"/>
<dbReference type="CDD" id="cd19411">
    <property type="entry name" value="MCP2201-like_sensor"/>
    <property type="match status" value="1"/>
</dbReference>
<dbReference type="SUPFAM" id="SSF47226">
    <property type="entry name" value="Histidine-containing phosphotransfer domain, HPT domain"/>
    <property type="match status" value="1"/>
</dbReference>
<dbReference type="HOGENOM" id="CLU_626543_0_0_4"/>
<evidence type="ECO:0000259" key="2">
    <source>
        <dbReference type="Pfam" id="PF12729"/>
    </source>
</evidence>
<sequence length="437" mass="46360">MHVKEMKIDARPGTGLIGALLLLCLAVTAGACQVSRAFTGTHAITTVLLPGIETLDDIQANANRVRRNTLRLTLITDPAARRSQLDRRSAAIAALNRDFSQYEQMIGSPRERERYDRIRQNWTQYLALDQQAVDASEHGGAGGIKARELAGDEAPKVFAAMLLMIEQGIQSRHQDALAEFARAQQRYHEALLLAGVLGVASLLMGGGAGVWVRRKGAVPAALQAGAGRLLKAVARLMDGADGITRDPAERAGSIVPRHPIGISSIVAKPLTFVEFASAIRTHLPVAPRAAMPVEIDPGAPAGAAMPALEAAGGPARPDYASEAAIDDACVAALYEQANDEMPDLARDVVAIYLSSSASQVAALTRALEYGALHYAARLAHTLEASSAYVGALGFAALMKHASQQVRLHDLDAAALARHITAVFTLVQANLFERFAKA</sequence>
<feature type="transmembrane region" description="Helical" evidence="1">
    <location>
        <begin position="190"/>
        <end position="212"/>
    </location>
</feature>
<keyword evidence="4" id="KW-1185">Reference proteome</keyword>
<gene>
    <name evidence="3" type="ORF">BGL_2c25640</name>
</gene>
<organism evidence="3 4">
    <name type="scientific">Burkholderia plantarii</name>
    <dbReference type="NCBI Taxonomy" id="41899"/>
    <lineage>
        <taxon>Bacteria</taxon>
        <taxon>Pseudomonadati</taxon>
        <taxon>Pseudomonadota</taxon>
        <taxon>Betaproteobacteria</taxon>
        <taxon>Burkholderiales</taxon>
        <taxon>Burkholderiaceae</taxon>
        <taxon>Burkholderia</taxon>
    </lineage>
</organism>
<evidence type="ECO:0000313" key="4">
    <source>
        <dbReference type="Proteomes" id="UP000031838"/>
    </source>
</evidence>
<dbReference type="Pfam" id="PF12729">
    <property type="entry name" value="4HB_MCP_1"/>
    <property type="match status" value="1"/>
</dbReference>
<accession>A0A0B6S4L2</accession>
<dbReference type="InterPro" id="IPR036641">
    <property type="entry name" value="HPT_dom_sf"/>
</dbReference>
<dbReference type="KEGG" id="bgp:BGL_2c25640"/>
<dbReference type="AlphaFoldDB" id="A0A0B6S4L2"/>
<dbReference type="PROSITE" id="PS51257">
    <property type="entry name" value="PROKAR_LIPOPROTEIN"/>
    <property type="match status" value="1"/>
</dbReference>
<feature type="domain" description="Chemotaxis methyl-accepting receptor HlyB-like 4HB MCP" evidence="2">
    <location>
        <begin position="19"/>
        <end position="185"/>
    </location>
</feature>
<protein>
    <submittedName>
        <fullName evidence="3">Putative membrane protein</fullName>
    </submittedName>
</protein>
<dbReference type="Gene3D" id="1.20.120.160">
    <property type="entry name" value="HPT domain"/>
    <property type="match status" value="1"/>
</dbReference>
<evidence type="ECO:0000256" key="1">
    <source>
        <dbReference type="SAM" id="Phobius"/>
    </source>
</evidence>
<evidence type="ECO:0000313" key="3">
    <source>
        <dbReference type="EMBL" id="AJK50618.1"/>
    </source>
</evidence>
<dbReference type="Proteomes" id="UP000031838">
    <property type="component" value="Chromosome 2"/>
</dbReference>
<name>A0A0B6S4L2_BURPL</name>